<gene>
    <name evidence="1" type="ORF">U14_00722</name>
</gene>
<reference evidence="1" key="1">
    <citation type="journal article" date="2015" name="PeerJ">
        <title>First genomic representation of candidate bacterial phylum KSB3 points to enhanced environmental sensing as a trigger of wastewater bulking.</title>
        <authorList>
            <person name="Sekiguchi Y."/>
            <person name="Ohashi A."/>
            <person name="Parks D.H."/>
            <person name="Yamauchi T."/>
            <person name="Tyson G.W."/>
            <person name="Hugenholtz P."/>
        </authorList>
    </citation>
    <scope>NUCLEOTIDE SEQUENCE [LARGE SCALE GENOMIC DNA]</scope>
</reference>
<accession>A0A0S6VUZ5</accession>
<name>A0A0S6VUZ5_9BACT</name>
<dbReference type="Pfam" id="PF10387">
    <property type="entry name" value="DUF2442"/>
    <property type="match status" value="1"/>
</dbReference>
<dbReference type="SUPFAM" id="SSF143880">
    <property type="entry name" value="NE0471 N-terminal domain-like"/>
    <property type="match status" value="1"/>
</dbReference>
<dbReference type="STRING" id="1499966.U14_00722"/>
<evidence type="ECO:0008006" key="3">
    <source>
        <dbReference type="Google" id="ProtNLM"/>
    </source>
</evidence>
<proteinExistence type="predicted"/>
<dbReference type="AlphaFoldDB" id="A0A0S6VUZ5"/>
<dbReference type="Proteomes" id="UP000030700">
    <property type="component" value="Unassembled WGS sequence"/>
</dbReference>
<dbReference type="InterPro" id="IPR018841">
    <property type="entry name" value="DUF2442"/>
</dbReference>
<keyword evidence="2" id="KW-1185">Reference proteome</keyword>
<sequence length="149" mass="16909">MFTPIDVKALTPYRLWIKYADGVQGEIDLAYLAGKGEFTLWNDETAFRQVKIGSGGELVWNEEVDLCADALYLKMTGKSPEDILELAAQVYAGLPDKEIQDIEKMSFDRGDFFNAEIEAELAQHTGVIPPDIDARQEYSDYLEEKHSRR</sequence>
<dbReference type="HOGENOM" id="CLU_1746061_0_0_0"/>
<organism evidence="1">
    <name type="scientific">Candidatus Moduliflexus flocculans</name>
    <dbReference type="NCBI Taxonomy" id="1499966"/>
    <lineage>
        <taxon>Bacteria</taxon>
        <taxon>Candidatus Moduliflexota</taxon>
        <taxon>Candidatus Moduliflexia</taxon>
        <taxon>Candidatus Moduliflexales</taxon>
        <taxon>Candidatus Moduliflexaceae</taxon>
    </lineage>
</organism>
<dbReference type="InterPro" id="IPR036782">
    <property type="entry name" value="NE0471-like_N"/>
</dbReference>
<dbReference type="EMBL" id="DF820455">
    <property type="protein sequence ID" value="GAK49500.1"/>
    <property type="molecule type" value="Genomic_DNA"/>
</dbReference>
<protein>
    <recommendedName>
        <fullName evidence="3">DUF2442 domain-containing protein</fullName>
    </recommendedName>
</protein>
<dbReference type="Gene3D" id="3.30.2020.10">
    <property type="entry name" value="NE0471-like N-terminal domain"/>
    <property type="match status" value="1"/>
</dbReference>
<evidence type="ECO:0000313" key="2">
    <source>
        <dbReference type="Proteomes" id="UP000030700"/>
    </source>
</evidence>
<evidence type="ECO:0000313" key="1">
    <source>
        <dbReference type="EMBL" id="GAK49500.1"/>
    </source>
</evidence>